<dbReference type="Pfam" id="PF01057">
    <property type="entry name" value="Parvo_NS1"/>
    <property type="match status" value="1"/>
</dbReference>
<evidence type="ECO:0000256" key="1">
    <source>
        <dbReference type="ARBA" id="ARBA00004147"/>
    </source>
</evidence>
<evidence type="ECO:0000256" key="3">
    <source>
        <dbReference type="ARBA" id="ARBA00022705"/>
    </source>
</evidence>
<feature type="domain" description="Parvovirus non-structural protein 1 helicase" evidence="6">
    <location>
        <begin position="82"/>
        <end position="249"/>
    </location>
</feature>
<dbReference type="InterPro" id="IPR027417">
    <property type="entry name" value="P-loop_NTPase"/>
</dbReference>
<dbReference type="GO" id="GO:0019079">
    <property type="term" value="P:viral genome replication"/>
    <property type="evidence" value="ECO:0007669"/>
    <property type="project" value="InterPro"/>
</dbReference>
<evidence type="ECO:0000313" key="7">
    <source>
        <dbReference type="EMBL" id="QTE03890.1"/>
    </source>
</evidence>
<dbReference type="InterPro" id="IPR001257">
    <property type="entry name" value="Parvovirus_NS1_helicase"/>
</dbReference>
<comment type="subcellular location">
    <subcellularLocation>
        <location evidence="1">Host nucleus</location>
    </subcellularLocation>
</comment>
<accession>A0A8A4XE26</accession>
<sequence>MEQMPAVLDPFSASREDVDGYSTALDPRPIRKPRLCKRLTHLSKIMDLIQRTESRSCSELYDKCTFSDWQEIVLFGPGYHELVKSGLELYIKKQLDTQRAGMWNFAISNALKTSIDLEQFLEFKRILVSNDIHPHEFAQNVREILNKTHFKKNSIRLIGAPNSCKTLLANMICAPFICCHLNNHGSENEFFASNMLNKAIIHCEELYLTTATAEDFKSFLGGQDIDVAKKFQEKQLLLRTPCIITSNHNTFGRGHLPAVDENALNLRCFTYHFSNAVMPKVTLDWRQFYLFLNDHVPT</sequence>
<dbReference type="GO" id="GO:0042025">
    <property type="term" value="C:host cell nucleus"/>
    <property type="evidence" value="ECO:0007669"/>
    <property type="project" value="UniProtKB-SubCell"/>
</dbReference>
<organism evidence="7">
    <name type="scientific">Tarsiger cyanurus densovirus</name>
    <dbReference type="NCBI Taxonomy" id="2794546"/>
    <lineage>
        <taxon>Viruses</taxon>
        <taxon>Monodnaviria</taxon>
        <taxon>Shotokuvirae</taxon>
        <taxon>Cossaviricota</taxon>
        <taxon>Quintoviricetes</taxon>
        <taxon>Piccovirales</taxon>
        <taxon>Parvoviridae</taxon>
        <taxon>Densovirinae</taxon>
    </lineage>
</organism>
<name>A0A8A4XE26_9VIRU</name>
<dbReference type="GO" id="GO:0005524">
    <property type="term" value="F:ATP binding"/>
    <property type="evidence" value="ECO:0007669"/>
    <property type="project" value="UniProtKB-KW"/>
</dbReference>
<reference evidence="7" key="2">
    <citation type="journal article" date="2022" name="Gigascience">
        <title>Parvovirus dark matter in the cloaca of wild birds.</title>
        <authorList>
            <person name="Dai Z."/>
            <person name="Wang H."/>
            <person name="Wu H."/>
            <person name="Zhang Q."/>
            <person name="Ji L."/>
            <person name="Wang X."/>
            <person name="Shen Q."/>
            <person name="Yang S."/>
            <person name="Ma X."/>
            <person name="Shan T."/>
            <person name="Zhang W."/>
        </authorList>
    </citation>
    <scope>NUCLEOTIDE SEQUENCE</scope>
    <source>
        <strain evidence="7">Rfb198par01</strain>
    </source>
</reference>
<evidence type="ECO:0000256" key="4">
    <source>
        <dbReference type="ARBA" id="ARBA00022741"/>
    </source>
</evidence>
<keyword evidence="3" id="KW-0235">DNA replication</keyword>
<evidence type="ECO:0000256" key="2">
    <source>
        <dbReference type="ARBA" id="ARBA00022562"/>
    </source>
</evidence>
<evidence type="ECO:0000256" key="5">
    <source>
        <dbReference type="ARBA" id="ARBA00022840"/>
    </source>
</evidence>
<dbReference type="EMBL" id="MW046468">
    <property type="protein sequence ID" value="QTE03890.1"/>
    <property type="molecule type" value="Genomic_DNA"/>
</dbReference>
<dbReference type="SUPFAM" id="SSF52540">
    <property type="entry name" value="P-loop containing nucleoside triphosphate hydrolases"/>
    <property type="match status" value="1"/>
</dbReference>
<protein>
    <submittedName>
        <fullName evidence="7">Nonstructural protein</fullName>
    </submittedName>
</protein>
<dbReference type="GO" id="GO:0006260">
    <property type="term" value="P:DNA replication"/>
    <property type="evidence" value="ECO:0007669"/>
    <property type="project" value="UniProtKB-KW"/>
</dbReference>
<keyword evidence="5" id="KW-0067">ATP-binding</keyword>
<evidence type="ECO:0000259" key="6">
    <source>
        <dbReference type="Pfam" id="PF01057"/>
    </source>
</evidence>
<keyword evidence="4" id="KW-0547">Nucleotide-binding</keyword>
<reference evidence="7" key="1">
    <citation type="submission" date="2020-09" db="EMBL/GenBank/DDBJ databases">
        <authorList>
            <person name="Dai Z."/>
            <person name="Yang S."/>
            <person name="Zhang W."/>
        </authorList>
    </citation>
    <scope>NUCLEOTIDE SEQUENCE</scope>
    <source>
        <strain evidence="7">Rfb198par01</strain>
    </source>
</reference>
<proteinExistence type="predicted"/>
<dbReference type="Gene3D" id="3.40.50.300">
    <property type="entry name" value="P-loop containing nucleotide triphosphate hydrolases"/>
    <property type="match status" value="1"/>
</dbReference>
<keyword evidence="2" id="KW-1048">Host nucleus</keyword>